<dbReference type="GO" id="GO:0007165">
    <property type="term" value="P:signal transduction"/>
    <property type="evidence" value="ECO:0007669"/>
    <property type="project" value="UniProtKB-KW"/>
</dbReference>
<feature type="transmembrane region" description="Helical" evidence="9">
    <location>
        <begin position="225"/>
        <end position="244"/>
    </location>
</feature>
<accession>A0A9R1SXJ9</accession>
<dbReference type="Proteomes" id="UP000694866">
    <property type="component" value="Unplaced"/>
</dbReference>
<keyword evidence="10" id="KW-1185">Reference proteome</keyword>
<dbReference type="GO" id="GO:0004984">
    <property type="term" value="F:olfactory receptor activity"/>
    <property type="evidence" value="ECO:0007669"/>
    <property type="project" value="InterPro"/>
</dbReference>
<evidence type="ECO:0000256" key="4">
    <source>
        <dbReference type="ARBA" id="ARBA00022725"/>
    </source>
</evidence>
<dbReference type="RefSeq" id="XP_011298923.1">
    <property type="nucleotide sequence ID" value="XM_011300621.1"/>
</dbReference>
<reference evidence="11" key="1">
    <citation type="submission" date="2025-08" db="UniProtKB">
        <authorList>
            <consortium name="RefSeq"/>
        </authorList>
    </citation>
    <scope>IDENTIFICATION</scope>
    <source>
        <strain evidence="11">USDA-PBARC FA_bdor</strain>
        <tissue evidence="11">Whole organism</tissue>
    </source>
</reference>
<feature type="transmembrane region" description="Helical" evidence="9">
    <location>
        <begin position="385"/>
        <end position="402"/>
    </location>
</feature>
<keyword evidence="3 9" id="KW-0812">Transmembrane</keyword>
<feature type="transmembrane region" description="Helical" evidence="9">
    <location>
        <begin position="111"/>
        <end position="130"/>
    </location>
</feature>
<keyword evidence="4 9" id="KW-0552">Olfaction</keyword>
<evidence type="ECO:0000256" key="2">
    <source>
        <dbReference type="ARBA" id="ARBA00022606"/>
    </source>
</evidence>
<comment type="similarity">
    <text evidence="9">Belongs to the insect chemoreceptor superfamily. Heteromeric odorant receptor channel (TC 1.A.69) family.</text>
</comment>
<evidence type="ECO:0000256" key="8">
    <source>
        <dbReference type="ARBA" id="ARBA00023224"/>
    </source>
</evidence>
<protein>
    <recommendedName>
        <fullName evidence="9">Odorant receptor</fullName>
    </recommendedName>
</protein>
<dbReference type="PANTHER" id="PTHR21137">
    <property type="entry name" value="ODORANT RECEPTOR"/>
    <property type="match status" value="1"/>
</dbReference>
<feature type="transmembrane region" description="Helical" evidence="9">
    <location>
        <begin position="49"/>
        <end position="71"/>
    </location>
</feature>
<name>A0A9R1SXJ9_9HYME</name>
<feature type="transmembrane region" description="Helical" evidence="9">
    <location>
        <begin position="346"/>
        <end position="373"/>
    </location>
</feature>
<gene>
    <name evidence="11" type="primary">LOC105264046</name>
</gene>
<keyword evidence="8 9" id="KW-0807">Transducer</keyword>
<evidence type="ECO:0000256" key="5">
    <source>
        <dbReference type="ARBA" id="ARBA00022989"/>
    </source>
</evidence>
<dbReference type="PANTHER" id="PTHR21137:SF26">
    <property type="entry name" value="ODORANT RECEPTOR 10A-RELATED"/>
    <property type="match status" value="1"/>
</dbReference>
<dbReference type="OrthoDB" id="8185860at2759"/>
<sequence length="478" mass="54459">MTMFIVTVPKIFLPWFHHEQMRNIIQMIIDDWSNLSETKSRKIMGRYAFWGRLAYIIQISAVFIIVLELTVTRHPSFMVESSENGSLSVRDIVLGPSCWITPSMSTPMYLMYYYIVLSGLCGAALIYAGFDAFMFSTALHICGQFEILNSSIERMTDKDDYGILKHRIKEYSQRHAKLLALSNQLNDIVSLIILLELLSNGFLICISGISLLTNFKNGNLDTDDFNVGVRVYVCYMALFMYSFVGEKLSIQAEKSQIAIYNRPWYNMSATIAKDMLFIIMPAIVYPGFDAFMFSIVLHICGQFEILNSSTENITDEDGYWEQRYKIKEYSQRHAKLLALSTQLDEIINVIILFTLLSNGFSICIAAISLLTGIKNGNLDNENFNVGIRICVCYVVLFMYSFVGEKLSIQAAKSQIAIYKVPWYNMPTTIAKDIQFIIMRSNSACNLTACGIMTMNYEAFKYTTRVMFSCFSVLQLALA</sequence>
<dbReference type="KEGG" id="fas:105264046"/>
<dbReference type="Pfam" id="PF02949">
    <property type="entry name" value="7tm_6"/>
    <property type="match status" value="2"/>
</dbReference>
<feature type="transmembrane region" description="Helical" evidence="9">
    <location>
        <begin position="188"/>
        <end position="213"/>
    </location>
</feature>
<comment type="subcellular location">
    <subcellularLocation>
        <location evidence="9">Cell membrane</location>
        <topology evidence="9">Multi-pass membrane protein</topology>
    </subcellularLocation>
    <subcellularLocation>
        <location evidence="1">Membrane</location>
        <topology evidence="1">Multi-pass membrane protein</topology>
    </subcellularLocation>
</comment>
<evidence type="ECO:0000256" key="9">
    <source>
        <dbReference type="RuleBase" id="RU351113"/>
    </source>
</evidence>
<proteinExistence type="inferred from homology"/>
<keyword evidence="6 9" id="KW-0472">Membrane</keyword>
<dbReference type="GO" id="GO:0005549">
    <property type="term" value="F:odorant binding"/>
    <property type="evidence" value="ECO:0007669"/>
    <property type="project" value="InterPro"/>
</dbReference>
<keyword evidence="5 9" id="KW-1133">Transmembrane helix</keyword>
<evidence type="ECO:0000256" key="6">
    <source>
        <dbReference type="ARBA" id="ARBA00023136"/>
    </source>
</evidence>
<dbReference type="GeneID" id="105264046"/>
<evidence type="ECO:0000256" key="7">
    <source>
        <dbReference type="ARBA" id="ARBA00023170"/>
    </source>
</evidence>
<dbReference type="GO" id="GO:0005886">
    <property type="term" value="C:plasma membrane"/>
    <property type="evidence" value="ECO:0007669"/>
    <property type="project" value="UniProtKB-SubCell"/>
</dbReference>
<organism evidence="10 11">
    <name type="scientific">Fopius arisanus</name>
    <dbReference type="NCBI Taxonomy" id="64838"/>
    <lineage>
        <taxon>Eukaryota</taxon>
        <taxon>Metazoa</taxon>
        <taxon>Ecdysozoa</taxon>
        <taxon>Arthropoda</taxon>
        <taxon>Hexapoda</taxon>
        <taxon>Insecta</taxon>
        <taxon>Pterygota</taxon>
        <taxon>Neoptera</taxon>
        <taxon>Endopterygota</taxon>
        <taxon>Hymenoptera</taxon>
        <taxon>Apocrita</taxon>
        <taxon>Ichneumonoidea</taxon>
        <taxon>Braconidae</taxon>
        <taxon>Opiinae</taxon>
        <taxon>Fopius</taxon>
    </lineage>
</organism>
<dbReference type="AlphaFoldDB" id="A0A9R1SXJ9"/>
<evidence type="ECO:0000313" key="10">
    <source>
        <dbReference type="Proteomes" id="UP000694866"/>
    </source>
</evidence>
<keyword evidence="2 9" id="KW-0716">Sensory transduction</keyword>
<evidence type="ECO:0000256" key="3">
    <source>
        <dbReference type="ARBA" id="ARBA00022692"/>
    </source>
</evidence>
<keyword evidence="7 9" id="KW-0675">Receptor</keyword>
<evidence type="ECO:0000256" key="1">
    <source>
        <dbReference type="ARBA" id="ARBA00004141"/>
    </source>
</evidence>
<evidence type="ECO:0000313" key="11">
    <source>
        <dbReference type="RefSeq" id="XP_011298923.1"/>
    </source>
</evidence>
<feature type="transmembrane region" description="Helical" evidence="9">
    <location>
        <begin position="275"/>
        <end position="299"/>
    </location>
</feature>
<dbReference type="InterPro" id="IPR004117">
    <property type="entry name" value="7tm6_olfct_rcpt"/>
</dbReference>